<keyword evidence="2" id="KW-0812">Transmembrane</keyword>
<dbReference type="RefSeq" id="XP_004996823.1">
    <property type="nucleotide sequence ID" value="XM_004996766.1"/>
</dbReference>
<keyword evidence="2" id="KW-0472">Membrane</keyword>
<dbReference type="Proteomes" id="UP000007799">
    <property type="component" value="Unassembled WGS sequence"/>
</dbReference>
<evidence type="ECO:0000313" key="4">
    <source>
        <dbReference type="EMBL" id="EGD81619.1"/>
    </source>
</evidence>
<dbReference type="GO" id="GO:0008146">
    <property type="term" value="F:sulfotransferase activity"/>
    <property type="evidence" value="ECO:0007669"/>
    <property type="project" value="InterPro"/>
</dbReference>
<sequence length="415" mass="46971">MPRDQYSYKNFSSAASSHSSRFGSSSSSGGSSGTNSDDDGTRSHRSTLRGGSKDRLRGAAAILNHGRLGWACVLVFICVVGGLFYVNSVLSSSGLKWGDIDTNMIQKYKKRFSLKPDMSFGDFCDAVPPVQSKPPAAKPYDGSHIILLSFPRSGNHLARGVIECLIDTPTFGYPKEKHFVTLERHMQHEEASAKASKRRPFVRKLHGMLKLPERWDEYEYGLIYQVRDPVEAVLSENRNSPYFWRQYHDDMTRIMQNTATFLSKPRNHRALLYFEDYYRDPMINIRKLQHFFGKDIVSDERAEYCNQAYRNISSTSKSHLQRSSHTHALNQYARAEFGDDHPQVYLQPSLYEVMSRYPYFHSCDQDSEDSAAANANANNNSTASAQDASSSTDPSLGLLIITTTITINYELRSFL</sequence>
<dbReference type="InParanoid" id="F2U1W7"/>
<feature type="region of interest" description="Disordered" evidence="1">
    <location>
        <begin position="370"/>
        <end position="393"/>
    </location>
</feature>
<feature type="region of interest" description="Disordered" evidence="1">
    <location>
        <begin position="1"/>
        <end position="52"/>
    </location>
</feature>
<dbReference type="InterPro" id="IPR000863">
    <property type="entry name" value="Sulfotransferase_dom"/>
</dbReference>
<protein>
    <recommendedName>
        <fullName evidence="3">Sulfotransferase domain-containing protein</fullName>
    </recommendedName>
</protein>
<dbReference type="SUPFAM" id="SSF52540">
    <property type="entry name" value="P-loop containing nucleoside triphosphate hydrolases"/>
    <property type="match status" value="1"/>
</dbReference>
<dbReference type="GeneID" id="16077416"/>
<feature type="compositionally biased region" description="Low complexity" evidence="1">
    <location>
        <begin position="10"/>
        <end position="35"/>
    </location>
</feature>
<reference evidence="4" key="1">
    <citation type="submission" date="2009-08" db="EMBL/GenBank/DDBJ databases">
        <title>Annotation of Salpingoeca rosetta.</title>
        <authorList>
            <consortium name="The Broad Institute Genome Sequencing Platform"/>
            <person name="Russ C."/>
            <person name="Cuomo C."/>
            <person name="Burger G."/>
            <person name="Gray M.W."/>
            <person name="Holland P.W.H."/>
            <person name="King N."/>
            <person name="Lang F.B.F."/>
            <person name="Roger A.J."/>
            <person name="Ruiz-Trillo I."/>
            <person name="Young S.K."/>
            <person name="Zeng Q."/>
            <person name="Gargeya S."/>
            <person name="Alvarado L."/>
            <person name="Berlin A."/>
            <person name="Chapman S.B."/>
            <person name="Chen Z."/>
            <person name="Freedman E."/>
            <person name="Gellesch M."/>
            <person name="Goldberg J."/>
            <person name="Griggs A."/>
            <person name="Gujja S."/>
            <person name="Heilman E."/>
            <person name="Heiman D."/>
            <person name="Howarth C."/>
            <person name="Mehta T."/>
            <person name="Neiman D."/>
            <person name="Pearson M."/>
            <person name="Roberts A."/>
            <person name="Saif S."/>
            <person name="Shea T."/>
            <person name="Shenoy N."/>
            <person name="Sisk P."/>
            <person name="Stolte C."/>
            <person name="Sykes S."/>
            <person name="White J."/>
            <person name="Yandava C."/>
            <person name="Haas B."/>
            <person name="Nusbaum C."/>
            <person name="Birren B."/>
        </authorList>
    </citation>
    <scope>NUCLEOTIDE SEQUENCE</scope>
    <source>
        <strain evidence="4">ATCC 50818</strain>
    </source>
</reference>
<dbReference type="InterPro" id="IPR027417">
    <property type="entry name" value="P-loop_NTPase"/>
</dbReference>
<evidence type="ECO:0000259" key="3">
    <source>
        <dbReference type="Pfam" id="PF00685"/>
    </source>
</evidence>
<feature type="domain" description="Sulfotransferase" evidence="3">
    <location>
        <begin position="211"/>
        <end position="353"/>
    </location>
</feature>
<dbReference type="Pfam" id="PF00685">
    <property type="entry name" value="Sulfotransfer_1"/>
    <property type="match status" value="1"/>
</dbReference>
<organism evidence="4 5">
    <name type="scientific">Salpingoeca rosetta (strain ATCC 50818 / BSB-021)</name>
    <dbReference type="NCBI Taxonomy" id="946362"/>
    <lineage>
        <taxon>Eukaryota</taxon>
        <taxon>Choanoflagellata</taxon>
        <taxon>Craspedida</taxon>
        <taxon>Salpingoecidae</taxon>
        <taxon>Salpingoeca</taxon>
    </lineage>
</organism>
<dbReference type="AlphaFoldDB" id="F2U1W7"/>
<evidence type="ECO:0000256" key="1">
    <source>
        <dbReference type="SAM" id="MobiDB-lite"/>
    </source>
</evidence>
<proteinExistence type="predicted"/>
<dbReference type="Gene3D" id="3.40.50.300">
    <property type="entry name" value="P-loop containing nucleotide triphosphate hydrolases"/>
    <property type="match status" value="1"/>
</dbReference>
<gene>
    <name evidence="4" type="ORF">PTSG_02336</name>
</gene>
<dbReference type="KEGG" id="sre:PTSG_02336"/>
<evidence type="ECO:0000256" key="2">
    <source>
        <dbReference type="SAM" id="Phobius"/>
    </source>
</evidence>
<keyword evidence="2" id="KW-1133">Transmembrane helix</keyword>
<keyword evidence="5" id="KW-1185">Reference proteome</keyword>
<accession>F2U1W7</accession>
<dbReference type="EMBL" id="GL832959">
    <property type="protein sequence ID" value="EGD81619.1"/>
    <property type="molecule type" value="Genomic_DNA"/>
</dbReference>
<evidence type="ECO:0000313" key="5">
    <source>
        <dbReference type="Proteomes" id="UP000007799"/>
    </source>
</evidence>
<feature type="transmembrane region" description="Helical" evidence="2">
    <location>
        <begin position="68"/>
        <end position="86"/>
    </location>
</feature>
<name>F2U1W7_SALR5</name>